<reference evidence="1" key="1">
    <citation type="submission" date="2020-10" db="EMBL/GenBank/DDBJ databases">
        <title>Unveiling of a novel bifunctional photoreceptor, Dualchrome1, isolated from a cosmopolitan green alga.</title>
        <authorList>
            <person name="Suzuki S."/>
            <person name="Kawachi M."/>
        </authorList>
    </citation>
    <scope>NUCLEOTIDE SEQUENCE</scope>
    <source>
        <strain evidence="1">NIES 2893</strain>
    </source>
</reference>
<protein>
    <submittedName>
        <fullName evidence="1">Uncharacterized protein</fullName>
    </submittedName>
</protein>
<comment type="caution">
    <text evidence="1">The sequence shown here is derived from an EMBL/GenBank/DDBJ whole genome shotgun (WGS) entry which is preliminary data.</text>
</comment>
<organism evidence="1 2">
    <name type="scientific">Pycnococcus provasolii</name>
    <dbReference type="NCBI Taxonomy" id="41880"/>
    <lineage>
        <taxon>Eukaryota</taxon>
        <taxon>Viridiplantae</taxon>
        <taxon>Chlorophyta</taxon>
        <taxon>Pseudoscourfieldiophyceae</taxon>
        <taxon>Pseudoscourfieldiales</taxon>
        <taxon>Pycnococcaceae</taxon>
        <taxon>Pycnococcus</taxon>
    </lineage>
</organism>
<evidence type="ECO:0000313" key="1">
    <source>
        <dbReference type="EMBL" id="GHP02119.1"/>
    </source>
</evidence>
<gene>
    <name evidence="1" type="ORF">PPROV_000087500</name>
</gene>
<dbReference type="EMBL" id="BNJQ01000002">
    <property type="protein sequence ID" value="GHP02119.1"/>
    <property type="molecule type" value="Genomic_DNA"/>
</dbReference>
<dbReference type="Proteomes" id="UP000660262">
    <property type="component" value="Unassembled WGS sequence"/>
</dbReference>
<dbReference type="AlphaFoldDB" id="A0A830H9I5"/>
<evidence type="ECO:0000313" key="2">
    <source>
        <dbReference type="Proteomes" id="UP000660262"/>
    </source>
</evidence>
<sequence length="264" mass="29449">MLFITTTKKNMLLIVVGKKLRLPLLLLLLFTTRITATFKVSAKGFRYNSVEDKIANGCAKDPFPYNPKGFGYVGEYVFPPGQDCTVTVSFEKPAIYSYSYIDTSLLKIHQCLPISSTDQNATKFGIAVYSVVSNPFRARICAEGETSDSAGFTNPCKDESKNEIGKYVRIVWTKDEESDTYNWCTIDFGFNDSVFDSLQGLLDVEVTPEYLRVEKNTLLDVTNPNACGGFFSFSALKILDDNNPRAQAGAADKLCYIKNQNFLV</sequence>
<accession>A0A830H9I5</accession>
<keyword evidence="2" id="KW-1185">Reference proteome</keyword>
<proteinExistence type="predicted"/>
<name>A0A830H9I5_9CHLO</name>